<dbReference type="PANTHER" id="PTHR30146">
    <property type="entry name" value="LACI-RELATED TRANSCRIPTIONAL REPRESSOR"/>
    <property type="match status" value="1"/>
</dbReference>
<evidence type="ECO:0000256" key="1">
    <source>
        <dbReference type="ARBA" id="ARBA00023015"/>
    </source>
</evidence>
<dbReference type="InterPro" id="IPR010982">
    <property type="entry name" value="Lambda_DNA-bd_dom_sf"/>
</dbReference>
<sequence>MSKPLHRVRMSDVAREAGVARVTVSRVISAPDSVAPKTRAAVEAAIARLGFIPNLNAGTLASRRSHIVAALVPTLSNAWFADTMDGLAGTLSAAGYQLMLGQTRYDPEEEEKLVNAFIGRRVDAIVLTGTSHPDGLRRKLRQSGIPIAECWDLSDDPIDFVVGFSNTAAGETVARHLVSRGCRRLGFIGADEDRTRKRLQGFRAAARSAGLDDVRVQTVHPPSGIDDGRLALEALVRIQPDIDGVFCSNDTLALGVLQACRNNGWSVPGRIAVAGFSDLPVAAASVPALTTVRVYSRSLGERIGDLLVQRLRHGQADAQRIHDMGFSLVVRESA</sequence>
<dbReference type="EMBL" id="SMBX01000001">
    <property type="protein sequence ID" value="TCV02882.1"/>
    <property type="molecule type" value="Genomic_DNA"/>
</dbReference>
<evidence type="ECO:0000256" key="3">
    <source>
        <dbReference type="ARBA" id="ARBA00023163"/>
    </source>
</evidence>
<dbReference type="PROSITE" id="PS50932">
    <property type="entry name" value="HTH_LACI_2"/>
    <property type="match status" value="1"/>
</dbReference>
<dbReference type="AlphaFoldDB" id="A0A4R3VGF0"/>
<protein>
    <submittedName>
        <fullName evidence="5">LacI family transcriptional regulator</fullName>
    </submittedName>
</protein>
<dbReference type="InterPro" id="IPR046335">
    <property type="entry name" value="LacI/GalR-like_sensor"/>
</dbReference>
<dbReference type="Pfam" id="PF00356">
    <property type="entry name" value="LacI"/>
    <property type="match status" value="1"/>
</dbReference>
<keyword evidence="3" id="KW-0804">Transcription</keyword>
<evidence type="ECO:0000256" key="2">
    <source>
        <dbReference type="ARBA" id="ARBA00023125"/>
    </source>
</evidence>
<dbReference type="Gene3D" id="3.40.50.2300">
    <property type="match status" value="2"/>
</dbReference>
<evidence type="ECO:0000259" key="4">
    <source>
        <dbReference type="PROSITE" id="PS50932"/>
    </source>
</evidence>
<organism evidence="5 6">
    <name type="scientific">Paracandidimonas soli</name>
    <dbReference type="NCBI Taxonomy" id="1917182"/>
    <lineage>
        <taxon>Bacteria</taxon>
        <taxon>Pseudomonadati</taxon>
        <taxon>Pseudomonadota</taxon>
        <taxon>Betaproteobacteria</taxon>
        <taxon>Burkholderiales</taxon>
        <taxon>Alcaligenaceae</taxon>
        <taxon>Paracandidimonas</taxon>
    </lineage>
</organism>
<dbReference type="GO" id="GO:0000976">
    <property type="term" value="F:transcription cis-regulatory region binding"/>
    <property type="evidence" value="ECO:0007669"/>
    <property type="project" value="TreeGrafter"/>
</dbReference>
<dbReference type="Gene3D" id="1.10.260.40">
    <property type="entry name" value="lambda repressor-like DNA-binding domains"/>
    <property type="match status" value="1"/>
</dbReference>
<evidence type="ECO:0000313" key="5">
    <source>
        <dbReference type="EMBL" id="TCV02882.1"/>
    </source>
</evidence>
<name>A0A4R3VGF0_9BURK</name>
<keyword evidence="2" id="KW-0238">DNA-binding</keyword>
<dbReference type="GO" id="GO:0003700">
    <property type="term" value="F:DNA-binding transcription factor activity"/>
    <property type="evidence" value="ECO:0007669"/>
    <property type="project" value="TreeGrafter"/>
</dbReference>
<dbReference type="Pfam" id="PF13377">
    <property type="entry name" value="Peripla_BP_3"/>
    <property type="match status" value="1"/>
</dbReference>
<keyword evidence="6" id="KW-1185">Reference proteome</keyword>
<reference evidence="5 6" key="1">
    <citation type="submission" date="2019-03" db="EMBL/GenBank/DDBJ databases">
        <title>Genomic Encyclopedia of Type Strains, Phase IV (KMG-IV): sequencing the most valuable type-strain genomes for metagenomic binning, comparative biology and taxonomic classification.</title>
        <authorList>
            <person name="Goeker M."/>
        </authorList>
    </citation>
    <scope>NUCLEOTIDE SEQUENCE [LARGE SCALE GENOMIC DNA]</scope>
    <source>
        <strain evidence="5 6">DSM 100048</strain>
    </source>
</reference>
<dbReference type="InterPro" id="IPR028082">
    <property type="entry name" value="Peripla_BP_I"/>
</dbReference>
<dbReference type="PANTHER" id="PTHR30146:SF33">
    <property type="entry name" value="TRANSCRIPTIONAL REGULATOR"/>
    <property type="match status" value="1"/>
</dbReference>
<dbReference type="RefSeq" id="WP_132472821.1">
    <property type="nucleotide sequence ID" value="NZ_JBHRVM010000001.1"/>
</dbReference>
<evidence type="ECO:0000313" key="6">
    <source>
        <dbReference type="Proteomes" id="UP000294692"/>
    </source>
</evidence>
<dbReference type="CDD" id="cd01392">
    <property type="entry name" value="HTH_LacI"/>
    <property type="match status" value="1"/>
</dbReference>
<dbReference type="OrthoDB" id="8770688at2"/>
<accession>A0A4R3VGF0</accession>
<dbReference type="CDD" id="cd01575">
    <property type="entry name" value="PBP1_GntR"/>
    <property type="match status" value="1"/>
</dbReference>
<gene>
    <name evidence="5" type="ORF">EV686_101340</name>
</gene>
<comment type="caution">
    <text evidence="5">The sequence shown here is derived from an EMBL/GenBank/DDBJ whole genome shotgun (WGS) entry which is preliminary data.</text>
</comment>
<dbReference type="Proteomes" id="UP000294692">
    <property type="component" value="Unassembled WGS sequence"/>
</dbReference>
<dbReference type="InterPro" id="IPR000843">
    <property type="entry name" value="HTH_LacI"/>
</dbReference>
<proteinExistence type="predicted"/>
<dbReference type="SMART" id="SM00354">
    <property type="entry name" value="HTH_LACI"/>
    <property type="match status" value="1"/>
</dbReference>
<dbReference type="SUPFAM" id="SSF47413">
    <property type="entry name" value="lambda repressor-like DNA-binding domains"/>
    <property type="match status" value="1"/>
</dbReference>
<dbReference type="SUPFAM" id="SSF53822">
    <property type="entry name" value="Periplasmic binding protein-like I"/>
    <property type="match status" value="1"/>
</dbReference>
<keyword evidence="1" id="KW-0805">Transcription regulation</keyword>
<feature type="domain" description="HTH lacI-type" evidence="4">
    <location>
        <begin position="8"/>
        <end position="62"/>
    </location>
</feature>